<dbReference type="EMBL" id="QFOD01000002">
    <property type="protein sequence ID" value="PZP35818.1"/>
    <property type="molecule type" value="Genomic_DNA"/>
</dbReference>
<protein>
    <recommendedName>
        <fullName evidence="2">Ice-binding protein C-terminal domain-containing protein</fullName>
    </recommendedName>
</protein>
<feature type="domain" description="Ice-binding protein C-terminal" evidence="2">
    <location>
        <begin position="130"/>
        <end position="154"/>
    </location>
</feature>
<proteinExistence type="predicted"/>
<dbReference type="InterPro" id="IPR013424">
    <property type="entry name" value="Ice-binding_C"/>
</dbReference>
<dbReference type="NCBIfam" id="NF035944">
    <property type="entry name" value="PEPxxWA-CTERM"/>
    <property type="match status" value="1"/>
</dbReference>
<sequence length="156" mass="15932">MIRKTLIAAALGVAAIAAQADTLFGQFTSDAFDGGSLLGQTFSGTFSYDSASLDLLSLNFTLGGQTFTLAQEITGAADVVLDNGAVIGLNATFQGAMDVNLSDGFGSPYAFYSVSSGDNGFASLSFTTAPVPEPETWALLLGGLAAVGVMARRRKA</sequence>
<reference evidence="3 4" key="1">
    <citation type="submission" date="2017-08" db="EMBL/GenBank/DDBJ databases">
        <title>Infants hospitalized years apart are colonized by the same room-sourced microbial strains.</title>
        <authorList>
            <person name="Brooks B."/>
            <person name="Olm M.R."/>
            <person name="Firek B.A."/>
            <person name="Baker R."/>
            <person name="Thomas B.C."/>
            <person name="Morowitz M.J."/>
            <person name="Banfield J.F."/>
        </authorList>
    </citation>
    <scope>NUCLEOTIDE SEQUENCE [LARGE SCALE GENOMIC DNA]</scope>
    <source>
        <strain evidence="3">S2_012_000_R2_81</strain>
    </source>
</reference>
<accession>A0A2W5DYY2</accession>
<dbReference type="Pfam" id="PF07589">
    <property type="entry name" value="PEP-CTERM"/>
    <property type="match status" value="1"/>
</dbReference>
<evidence type="ECO:0000259" key="2">
    <source>
        <dbReference type="Pfam" id="PF07589"/>
    </source>
</evidence>
<organism evidence="3 4">
    <name type="scientific">Roseateles depolymerans</name>
    <dbReference type="NCBI Taxonomy" id="76731"/>
    <lineage>
        <taxon>Bacteria</taxon>
        <taxon>Pseudomonadati</taxon>
        <taxon>Pseudomonadota</taxon>
        <taxon>Betaproteobacteria</taxon>
        <taxon>Burkholderiales</taxon>
        <taxon>Sphaerotilaceae</taxon>
        <taxon>Roseateles</taxon>
    </lineage>
</organism>
<evidence type="ECO:0000313" key="3">
    <source>
        <dbReference type="EMBL" id="PZP35818.1"/>
    </source>
</evidence>
<feature type="signal peptide" evidence="1">
    <location>
        <begin position="1"/>
        <end position="20"/>
    </location>
</feature>
<evidence type="ECO:0000313" key="4">
    <source>
        <dbReference type="Proteomes" id="UP000249633"/>
    </source>
</evidence>
<dbReference type="AlphaFoldDB" id="A0A2W5DYY2"/>
<dbReference type="NCBIfam" id="TIGR02595">
    <property type="entry name" value="PEP_CTERM"/>
    <property type="match status" value="1"/>
</dbReference>
<name>A0A2W5DYY2_9BURK</name>
<evidence type="ECO:0000256" key="1">
    <source>
        <dbReference type="SAM" id="SignalP"/>
    </source>
</evidence>
<comment type="caution">
    <text evidence="3">The sequence shown here is derived from an EMBL/GenBank/DDBJ whole genome shotgun (WGS) entry which is preliminary data.</text>
</comment>
<keyword evidence="1" id="KW-0732">Signal</keyword>
<gene>
    <name evidence="3" type="ORF">DI603_03365</name>
</gene>
<feature type="chain" id="PRO_5016137015" description="Ice-binding protein C-terminal domain-containing protein" evidence="1">
    <location>
        <begin position="21"/>
        <end position="156"/>
    </location>
</feature>
<dbReference type="Proteomes" id="UP000249633">
    <property type="component" value="Unassembled WGS sequence"/>
</dbReference>